<dbReference type="PROSITE" id="PS50280">
    <property type="entry name" value="SET"/>
    <property type="match status" value="1"/>
</dbReference>
<comment type="caution">
    <text evidence="2">The sequence shown here is derived from an EMBL/GenBank/DDBJ whole genome shotgun (WGS) entry which is preliminary data.</text>
</comment>
<gene>
    <name evidence="2" type="ORF">BDZ94DRAFT_1259377</name>
</gene>
<feature type="domain" description="SET" evidence="1">
    <location>
        <begin position="1"/>
        <end position="133"/>
    </location>
</feature>
<dbReference type="Pfam" id="PF00856">
    <property type="entry name" value="SET"/>
    <property type="match status" value="1"/>
</dbReference>
<protein>
    <recommendedName>
        <fullName evidence="1">SET domain-containing protein</fullName>
    </recommendedName>
</protein>
<reference evidence="2" key="1">
    <citation type="submission" date="2020-11" db="EMBL/GenBank/DDBJ databases">
        <authorList>
            <consortium name="DOE Joint Genome Institute"/>
            <person name="Ahrendt S."/>
            <person name="Riley R."/>
            <person name="Andreopoulos W."/>
            <person name="Labutti K."/>
            <person name="Pangilinan J."/>
            <person name="Ruiz-Duenas F.J."/>
            <person name="Barrasa J.M."/>
            <person name="Sanchez-Garcia M."/>
            <person name="Camarero S."/>
            <person name="Miyauchi S."/>
            <person name="Serrano A."/>
            <person name="Linde D."/>
            <person name="Babiker R."/>
            <person name="Drula E."/>
            <person name="Ayuso-Fernandez I."/>
            <person name="Pacheco R."/>
            <person name="Padilla G."/>
            <person name="Ferreira P."/>
            <person name="Barriuso J."/>
            <person name="Kellner H."/>
            <person name="Castanera R."/>
            <person name="Alfaro M."/>
            <person name="Ramirez L."/>
            <person name="Pisabarro A.G."/>
            <person name="Kuo A."/>
            <person name="Tritt A."/>
            <person name="Lipzen A."/>
            <person name="He G."/>
            <person name="Yan M."/>
            <person name="Ng V."/>
            <person name="Cullen D."/>
            <person name="Martin F."/>
            <person name="Rosso M.-N."/>
            <person name="Henrissat B."/>
            <person name="Hibbett D."/>
            <person name="Martinez A.T."/>
            <person name="Grigoriev I.V."/>
        </authorList>
    </citation>
    <scope>NUCLEOTIDE SEQUENCE</scope>
    <source>
        <strain evidence="2">CBS 247.69</strain>
    </source>
</reference>
<dbReference type="PANTHER" id="PTHR47332">
    <property type="entry name" value="SET DOMAIN-CONTAINING PROTEIN 5"/>
    <property type="match status" value="1"/>
</dbReference>
<evidence type="ECO:0000313" key="2">
    <source>
        <dbReference type="EMBL" id="KAF9463209.1"/>
    </source>
</evidence>
<dbReference type="OrthoDB" id="5945798at2759"/>
<dbReference type="EMBL" id="MU150264">
    <property type="protein sequence ID" value="KAF9463209.1"/>
    <property type="molecule type" value="Genomic_DNA"/>
</dbReference>
<dbReference type="PANTHER" id="PTHR47332:SF4">
    <property type="entry name" value="SET DOMAIN-CONTAINING PROTEIN 5"/>
    <property type="match status" value="1"/>
</dbReference>
<dbReference type="Proteomes" id="UP000807353">
    <property type="component" value="Unassembled WGS sequence"/>
</dbReference>
<dbReference type="InterPro" id="IPR046341">
    <property type="entry name" value="SET_dom_sf"/>
</dbReference>
<organism evidence="2 3">
    <name type="scientific">Collybia nuda</name>
    <dbReference type="NCBI Taxonomy" id="64659"/>
    <lineage>
        <taxon>Eukaryota</taxon>
        <taxon>Fungi</taxon>
        <taxon>Dikarya</taxon>
        <taxon>Basidiomycota</taxon>
        <taxon>Agaricomycotina</taxon>
        <taxon>Agaricomycetes</taxon>
        <taxon>Agaricomycetidae</taxon>
        <taxon>Agaricales</taxon>
        <taxon>Tricholomatineae</taxon>
        <taxon>Clitocybaceae</taxon>
        <taxon>Collybia</taxon>
    </lineage>
</organism>
<dbReference type="CDD" id="cd20071">
    <property type="entry name" value="SET_SMYD"/>
    <property type="match status" value="1"/>
</dbReference>
<dbReference type="Gene3D" id="1.10.220.160">
    <property type="match status" value="1"/>
</dbReference>
<accession>A0A9P6CJU6</accession>
<dbReference type="AlphaFoldDB" id="A0A9P6CJU6"/>
<dbReference type="InterPro" id="IPR053185">
    <property type="entry name" value="SET_domain_protein"/>
</dbReference>
<dbReference type="Gene3D" id="2.170.270.10">
    <property type="entry name" value="SET domain"/>
    <property type="match status" value="1"/>
</dbReference>
<evidence type="ECO:0000313" key="3">
    <source>
        <dbReference type="Proteomes" id="UP000807353"/>
    </source>
</evidence>
<evidence type="ECO:0000259" key="1">
    <source>
        <dbReference type="PROSITE" id="PS50280"/>
    </source>
</evidence>
<keyword evidence="3" id="KW-1185">Reference proteome</keyword>
<dbReference type="SUPFAM" id="SSF82199">
    <property type="entry name" value="SET domain"/>
    <property type="match status" value="1"/>
</dbReference>
<dbReference type="InterPro" id="IPR001214">
    <property type="entry name" value="SET_dom"/>
</dbReference>
<name>A0A9P6CJU6_9AGAR</name>
<sequence>MVTPGAVDLNIHYIGPTSNERKRQTVFLEWEKVLARCFQRLSEDDKAYFLSLANINNDDDSCPILGVIRTNGFVVTLGEGFFKDYSAVCRELSRVNHSCMPNAAAKFSLSSFSFQLRATSNIRKDEQICISYCSINLPSIQRQEKLAAYGFRCTCPACISPTSDRLRLKILSSIDQLFDAYSAWVRNPSLPDDHVIKPSLLWLSIIEKEGMSSSHAYEHHLQALMRAYSALGDLDSTLKYAKMSARWNLAVMGNEDLGKDLLNPMLHRGSSYWRARFPAISIS</sequence>
<proteinExistence type="predicted"/>